<gene>
    <name evidence="2" type="ORF">N335_05550</name>
</gene>
<keyword evidence="1" id="KW-0472">Membrane</keyword>
<keyword evidence="3" id="KW-1185">Reference proteome</keyword>
<dbReference type="PhylomeDB" id="A0A091T8R6"/>
<keyword evidence="1" id="KW-1133">Transmembrane helix</keyword>
<sequence>MLHRGCYKSREDASGLFFDWFFGVCFFFSSHMRVSKATLLPP</sequence>
<reference evidence="2 3" key="1">
    <citation type="submission" date="2014-04" db="EMBL/GenBank/DDBJ databases">
        <title>Genome evolution of avian class.</title>
        <authorList>
            <person name="Zhang G."/>
            <person name="Li C."/>
        </authorList>
    </citation>
    <scope>NUCLEOTIDE SEQUENCE [LARGE SCALE GENOMIC DNA]</scope>
    <source>
        <strain evidence="2">BGI_N335</strain>
    </source>
</reference>
<evidence type="ECO:0000313" key="3">
    <source>
        <dbReference type="Proteomes" id="UP000053638"/>
    </source>
</evidence>
<evidence type="ECO:0000256" key="1">
    <source>
        <dbReference type="SAM" id="Phobius"/>
    </source>
</evidence>
<keyword evidence="1" id="KW-0812">Transmembrane</keyword>
<feature type="non-terminal residue" evidence="2">
    <location>
        <position position="42"/>
    </location>
</feature>
<accession>A0A091T8R6</accession>
<protein>
    <submittedName>
        <fullName evidence="2">Uncharacterized protein</fullName>
    </submittedName>
</protein>
<name>A0A091T8R6_PHALP</name>
<dbReference type="AlphaFoldDB" id="A0A091T8R6"/>
<dbReference type="EMBL" id="KK441178">
    <property type="protein sequence ID" value="KFQ70260.1"/>
    <property type="molecule type" value="Genomic_DNA"/>
</dbReference>
<dbReference type="Proteomes" id="UP000053638">
    <property type="component" value="Unassembled WGS sequence"/>
</dbReference>
<organism evidence="2 3">
    <name type="scientific">Phaethon lepturus</name>
    <name type="common">White-tailed tropicbird</name>
    <dbReference type="NCBI Taxonomy" id="97097"/>
    <lineage>
        <taxon>Eukaryota</taxon>
        <taxon>Metazoa</taxon>
        <taxon>Chordata</taxon>
        <taxon>Craniata</taxon>
        <taxon>Vertebrata</taxon>
        <taxon>Euteleostomi</taxon>
        <taxon>Archelosauria</taxon>
        <taxon>Archosauria</taxon>
        <taxon>Dinosauria</taxon>
        <taxon>Saurischia</taxon>
        <taxon>Theropoda</taxon>
        <taxon>Coelurosauria</taxon>
        <taxon>Aves</taxon>
        <taxon>Neognathae</taxon>
        <taxon>Neoaves</taxon>
        <taxon>Phaethontimorphae</taxon>
        <taxon>Phaethontiformes</taxon>
        <taxon>Phaethontidae</taxon>
        <taxon>Phaethon</taxon>
    </lineage>
</organism>
<evidence type="ECO:0000313" key="2">
    <source>
        <dbReference type="EMBL" id="KFQ70260.1"/>
    </source>
</evidence>
<proteinExistence type="predicted"/>
<feature type="transmembrane region" description="Helical" evidence="1">
    <location>
        <begin position="12"/>
        <end position="32"/>
    </location>
</feature>